<proteinExistence type="predicted"/>
<dbReference type="AlphaFoldDB" id="A0A0E9Q6L9"/>
<dbReference type="EMBL" id="GBXM01096385">
    <property type="protein sequence ID" value="JAH12192.1"/>
    <property type="molecule type" value="Transcribed_RNA"/>
</dbReference>
<protein>
    <submittedName>
        <fullName evidence="1">Uncharacterized protein</fullName>
    </submittedName>
</protein>
<sequence length="45" mass="5279">MRLPFAEPLYLIRVQISVKHTDIFGKISIPIKFYPFIVIVPVQHN</sequence>
<reference evidence="1" key="1">
    <citation type="submission" date="2014-11" db="EMBL/GenBank/DDBJ databases">
        <authorList>
            <person name="Amaro Gonzalez C."/>
        </authorList>
    </citation>
    <scope>NUCLEOTIDE SEQUENCE</scope>
</reference>
<organism evidence="1">
    <name type="scientific">Anguilla anguilla</name>
    <name type="common">European freshwater eel</name>
    <name type="synonym">Muraena anguilla</name>
    <dbReference type="NCBI Taxonomy" id="7936"/>
    <lineage>
        <taxon>Eukaryota</taxon>
        <taxon>Metazoa</taxon>
        <taxon>Chordata</taxon>
        <taxon>Craniata</taxon>
        <taxon>Vertebrata</taxon>
        <taxon>Euteleostomi</taxon>
        <taxon>Actinopterygii</taxon>
        <taxon>Neopterygii</taxon>
        <taxon>Teleostei</taxon>
        <taxon>Anguilliformes</taxon>
        <taxon>Anguillidae</taxon>
        <taxon>Anguilla</taxon>
    </lineage>
</organism>
<accession>A0A0E9Q6L9</accession>
<reference evidence="1" key="2">
    <citation type="journal article" date="2015" name="Fish Shellfish Immunol.">
        <title>Early steps in the European eel (Anguilla anguilla)-Vibrio vulnificus interaction in the gills: Role of the RtxA13 toxin.</title>
        <authorList>
            <person name="Callol A."/>
            <person name="Pajuelo D."/>
            <person name="Ebbesson L."/>
            <person name="Teles M."/>
            <person name="MacKenzie S."/>
            <person name="Amaro C."/>
        </authorList>
    </citation>
    <scope>NUCLEOTIDE SEQUENCE</scope>
</reference>
<evidence type="ECO:0000313" key="1">
    <source>
        <dbReference type="EMBL" id="JAH12192.1"/>
    </source>
</evidence>
<name>A0A0E9Q6L9_ANGAN</name>